<gene>
    <name evidence="1" type="ORF">MarFTMF_404</name>
</gene>
<proteinExistence type="predicted"/>
<organism evidence="1">
    <name type="scientific">Marseillevirus sp</name>
    <dbReference type="NCBI Taxonomy" id="2809551"/>
    <lineage>
        <taxon>Viruses</taxon>
        <taxon>Varidnaviria</taxon>
        <taxon>Bamfordvirae</taxon>
        <taxon>Nucleocytoviricota</taxon>
        <taxon>Megaviricetes</taxon>
        <taxon>Pimascovirales</taxon>
        <taxon>Pimascovirales incertae sedis</taxon>
        <taxon>Marseilleviridae</taxon>
        <taxon>Marseillevirus</taxon>
    </lineage>
</organism>
<protein>
    <submittedName>
        <fullName evidence="1">Uncharacterized protein</fullName>
    </submittedName>
</protein>
<name>A0AA96J3A4_9VIRU</name>
<reference evidence="1" key="1">
    <citation type="submission" date="2023-07" db="EMBL/GenBank/DDBJ databases">
        <authorList>
            <person name="Xia Y."/>
        </authorList>
    </citation>
    <scope>NUCLEOTIDE SEQUENCE</scope>
    <source>
        <strain evidence="1">F</strain>
    </source>
</reference>
<accession>A0AA96J3A4</accession>
<evidence type="ECO:0000313" key="1">
    <source>
        <dbReference type="EMBL" id="WNL49920.1"/>
    </source>
</evidence>
<dbReference type="EMBL" id="OR343188">
    <property type="protein sequence ID" value="WNL49920.1"/>
    <property type="molecule type" value="Genomic_DNA"/>
</dbReference>
<sequence length="36" mass="4233">MYAVGLSDIYCKKRKIPLFKKDDTNILSAKYFFSDI</sequence>